<sequence>MTLLLSLFGEQDERFIWIRHDVDQRLAQQTLDYDWWLPIDGNRLFNYDLLVGVSGVLAILVRTGVHMGIIQEAIERLLHVLLQFVMGEQTYQDHPWAVPATLFPTAQRRYRTAPVINCGLAHGIPGPLVALSLAWQAGYRIDGQWTAMQTLASWLAEQYVQTAWGIDWPDVVPIQFSHQPDPFHPPARSGWCYGAPGVLRSLWIAGHTLSDSALQQRTLQGLDALLQRPTETRQIDPVTLCHGQAGLLLIFTHFFQETGRSDAQTQIIHLVEQILEDAHGDTPLGFRYAFRREQSVNSPGLLLGVAGTLLALLAAITDVPPVWDRALLLS</sequence>
<dbReference type="SMART" id="SM01260">
    <property type="entry name" value="LANC_like"/>
    <property type="match status" value="1"/>
</dbReference>
<accession>A0A402BDH9</accession>
<feature type="binding site" evidence="1">
    <location>
        <position position="242"/>
    </location>
    <ligand>
        <name>Zn(2+)</name>
        <dbReference type="ChEBI" id="CHEBI:29105"/>
    </ligand>
</feature>
<evidence type="ECO:0000313" key="3">
    <source>
        <dbReference type="Proteomes" id="UP000287171"/>
    </source>
</evidence>
<evidence type="ECO:0008006" key="4">
    <source>
        <dbReference type="Google" id="ProtNLM"/>
    </source>
</evidence>
<dbReference type="GO" id="GO:0046872">
    <property type="term" value="F:metal ion binding"/>
    <property type="evidence" value="ECO:0007669"/>
    <property type="project" value="UniProtKB-KW"/>
</dbReference>
<dbReference type="PRINTS" id="PR01955">
    <property type="entry name" value="LANCFRANKIA"/>
</dbReference>
<dbReference type="Proteomes" id="UP000287171">
    <property type="component" value="Unassembled WGS sequence"/>
</dbReference>
<dbReference type="InterPro" id="IPR007822">
    <property type="entry name" value="LANC-like"/>
</dbReference>
<dbReference type="EMBL" id="BIFT01000002">
    <property type="protein sequence ID" value="GCE29463.1"/>
    <property type="molecule type" value="Genomic_DNA"/>
</dbReference>
<feature type="binding site" evidence="1">
    <location>
        <position position="241"/>
    </location>
    <ligand>
        <name>Zn(2+)</name>
        <dbReference type="ChEBI" id="CHEBI:29105"/>
    </ligand>
</feature>
<dbReference type="GO" id="GO:0031179">
    <property type="term" value="P:peptide modification"/>
    <property type="evidence" value="ECO:0007669"/>
    <property type="project" value="InterPro"/>
</dbReference>
<dbReference type="Gene3D" id="1.50.10.20">
    <property type="match status" value="1"/>
</dbReference>
<dbReference type="Pfam" id="PF05147">
    <property type="entry name" value="LANC_like"/>
    <property type="match status" value="1"/>
</dbReference>
<dbReference type="InterPro" id="IPR033889">
    <property type="entry name" value="LanC"/>
</dbReference>
<organism evidence="2 3">
    <name type="scientific">Dictyobacter alpinus</name>
    <dbReference type="NCBI Taxonomy" id="2014873"/>
    <lineage>
        <taxon>Bacteria</taxon>
        <taxon>Bacillati</taxon>
        <taxon>Chloroflexota</taxon>
        <taxon>Ktedonobacteria</taxon>
        <taxon>Ktedonobacterales</taxon>
        <taxon>Dictyobacteraceae</taxon>
        <taxon>Dictyobacter</taxon>
    </lineage>
</organism>
<gene>
    <name evidence="2" type="ORF">KDA_49470</name>
</gene>
<proteinExistence type="predicted"/>
<keyword evidence="3" id="KW-1185">Reference proteome</keyword>
<comment type="caution">
    <text evidence="2">The sequence shown here is derived from an EMBL/GenBank/DDBJ whole genome shotgun (WGS) entry which is preliminary data.</text>
</comment>
<keyword evidence="1" id="KW-0479">Metal-binding</keyword>
<feature type="binding site" evidence="1">
    <location>
        <position position="192"/>
    </location>
    <ligand>
        <name>Zn(2+)</name>
        <dbReference type="ChEBI" id="CHEBI:29105"/>
    </ligand>
</feature>
<name>A0A402BDH9_9CHLR</name>
<reference evidence="3" key="1">
    <citation type="submission" date="2018-12" db="EMBL/GenBank/DDBJ databases">
        <title>Tengunoibacter tsumagoiensis gen. nov., sp. nov., Dictyobacter kobayashii sp. nov., D. alpinus sp. nov., and D. joshuensis sp. nov. and description of Dictyobacteraceae fam. nov. within the order Ktedonobacterales isolated from Tengu-no-mugimeshi.</title>
        <authorList>
            <person name="Wang C.M."/>
            <person name="Zheng Y."/>
            <person name="Sakai Y."/>
            <person name="Toyoda A."/>
            <person name="Minakuchi Y."/>
            <person name="Abe K."/>
            <person name="Yokota A."/>
            <person name="Yabe S."/>
        </authorList>
    </citation>
    <scope>NUCLEOTIDE SEQUENCE [LARGE SCALE GENOMIC DNA]</scope>
    <source>
        <strain evidence="3">Uno16</strain>
    </source>
</reference>
<evidence type="ECO:0000256" key="1">
    <source>
        <dbReference type="PIRSR" id="PIRSR607822-1"/>
    </source>
</evidence>
<dbReference type="PRINTS" id="PR01950">
    <property type="entry name" value="LANCSUPER"/>
</dbReference>
<evidence type="ECO:0000313" key="2">
    <source>
        <dbReference type="EMBL" id="GCE29463.1"/>
    </source>
</evidence>
<dbReference type="SUPFAM" id="SSF158745">
    <property type="entry name" value="LanC-like"/>
    <property type="match status" value="1"/>
</dbReference>
<protein>
    <recommendedName>
        <fullName evidence="4">Lanthionine synthetase</fullName>
    </recommendedName>
</protein>
<keyword evidence="1" id="KW-0862">Zinc</keyword>
<dbReference type="CDD" id="cd04793">
    <property type="entry name" value="LanC"/>
    <property type="match status" value="1"/>
</dbReference>
<dbReference type="AlphaFoldDB" id="A0A402BDH9"/>